<dbReference type="InterPro" id="IPR022764">
    <property type="entry name" value="Peptidase_S54_rhomboid_dom"/>
</dbReference>
<comment type="similarity">
    <text evidence="2">Belongs to the peptidase S54 family.</text>
</comment>
<dbReference type="Gene3D" id="1.20.1540.10">
    <property type="entry name" value="Rhomboid-like"/>
    <property type="match status" value="1"/>
</dbReference>
<keyword evidence="5" id="KW-0472">Membrane</keyword>
<evidence type="ECO:0000256" key="3">
    <source>
        <dbReference type="ARBA" id="ARBA00022692"/>
    </source>
</evidence>
<keyword evidence="3" id="KW-0812">Transmembrane</keyword>
<dbReference type="PANTHER" id="PTHR43731">
    <property type="entry name" value="RHOMBOID PROTEASE"/>
    <property type="match status" value="1"/>
</dbReference>
<dbReference type="OrthoDB" id="971512at2759"/>
<evidence type="ECO:0000256" key="2">
    <source>
        <dbReference type="ARBA" id="ARBA00009045"/>
    </source>
</evidence>
<evidence type="ECO:0000313" key="7">
    <source>
        <dbReference type="EMBL" id="KAA3465404.1"/>
    </source>
</evidence>
<dbReference type="Pfam" id="PF01694">
    <property type="entry name" value="Rhomboid"/>
    <property type="match status" value="1"/>
</dbReference>
<proteinExistence type="inferred from homology"/>
<feature type="domain" description="Peptidase S54 rhomboid" evidence="6">
    <location>
        <begin position="232"/>
        <end position="283"/>
    </location>
</feature>
<keyword evidence="8" id="KW-1185">Reference proteome</keyword>
<name>A0A5B6V8I2_9ROSI</name>
<organism evidence="7 8">
    <name type="scientific">Gossypium australe</name>
    <dbReference type="NCBI Taxonomy" id="47621"/>
    <lineage>
        <taxon>Eukaryota</taxon>
        <taxon>Viridiplantae</taxon>
        <taxon>Streptophyta</taxon>
        <taxon>Embryophyta</taxon>
        <taxon>Tracheophyta</taxon>
        <taxon>Spermatophyta</taxon>
        <taxon>Magnoliopsida</taxon>
        <taxon>eudicotyledons</taxon>
        <taxon>Gunneridae</taxon>
        <taxon>Pentapetalae</taxon>
        <taxon>rosids</taxon>
        <taxon>malvids</taxon>
        <taxon>Malvales</taxon>
        <taxon>Malvaceae</taxon>
        <taxon>Malvoideae</taxon>
        <taxon>Gossypium</taxon>
    </lineage>
</organism>
<reference evidence="7" key="2">
    <citation type="submission" date="2019-08" db="EMBL/GenBank/DDBJ databases">
        <authorList>
            <person name="Liu F."/>
        </authorList>
    </citation>
    <scope>NUCLEOTIDE SEQUENCE [LARGE SCALE GENOMIC DNA]</scope>
    <source>
        <strain evidence="7">PA1801</strain>
        <tissue evidence="7">Leaf</tissue>
    </source>
</reference>
<dbReference type="GO" id="GO:0031969">
    <property type="term" value="C:chloroplast membrane"/>
    <property type="evidence" value="ECO:0007669"/>
    <property type="project" value="TreeGrafter"/>
</dbReference>
<dbReference type="EMBL" id="SMMG02000007">
    <property type="protein sequence ID" value="KAA3465404.1"/>
    <property type="molecule type" value="Genomic_DNA"/>
</dbReference>
<keyword evidence="4" id="KW-1133">Transmembrane helix</keyword>
<dbReference type="GO" id="GO:0004252">
    <property type="term" value="F:serine-type endopeptidase activity"/>
    <property type="evidence" value="ECO:0007669"/>
    <property type="project" value="InterPro"/>
</dbReference>
<dbReference type="AlphaFoldDB" id="A0A5B6V8I2"/>
<evidence type="ECO:0000256" key="4">
    <source>
        <dbReference type="ARBA" id="ARBA00022989"/>
    </source>
</evidence>
<evidence type="ECO:0000259" key="6">
    <source>
        <dbReference type="Pfam" id="PF01694"/>
    </source>
</evidence>
<accession>A0A5B6V8I2</accession>
<evidence type="ECO:0000256" key="1">
    <source>
        <dbReference type="ARBA" id="ARBA00004141"/>
    </source>
</evidence>
<dbReference type="SUPFAM" id="SSF144091">
    <property type="entry name" value="Rhomboid-like"/>
    <property type="match status" value="1"/>
</dbReference>
<dbReference type="InterPro" id="IPR050925">
    <property type="entry name" value="Rhomboid_protease_S54"/>
</dbReference>
<gene>
    <name evidence="7" type="ORF">EPI10_000571</name>
</gene>
<sequence>MLQMKWGFLKNELGKGFSITQRAVWFRQDTVLLWCWCCWVDGFSCAISPQLLLPATSSAFKKLCHLCNASRLKHVWSETTSKLMRTGNFRFANDAVCPSCSSYLFFNAEEQRKEFGIAGNSGSSKIYTYRKNSFNTRKLPNTLIDVNVLKLGAATSYRFLQAPAVGSVAVFVTRYRGMIRDAKEDLQHSTSYFYKPIVMIVDHAGRRLDFRSSSLLVISPSTEGFNCLIDKREIWRLATSSLLHANIGNLMVNCYSLNSVGPTMENLSGPRRSLAVYFTSALSCNNS</sequence>
<comment type="subcellular location">
    <subcellularLocation>
        <location evidence="1">Membrane</location>
        <topology evidence="1">Multi-pass membrane protein</topology>
    </subcellularLocation>
</comment>
<keyword evidence="7" id="KW-0378">Hydrolase</keyword>
<evidence type="ECO:0000256" key="5">
    <source>
        <dbReference type="ARBA" id="ARBA00023136"/>
    </source>
</evidence>
<protein>
    <submittedName>
        <fullName evidence="7">Rhomboid-like protease 1</fullName>
    </submittedName>
</protein>
<keyword evidence="7" id="KW-0645">Protease</keyword>
<reference evidence="8" key="1">
    <citation type="journal article" date="2019" name="Plant Biotechnol. J.">
        <title>Genome sequencing of the Australian wild diploid species Gossypium australe highlights disease resistance and delayed gland morphogenesis.</title>
        <authorList>
            <person name="Cai Y."/>
            <person name="Cai X."/>
            <person name="Wang Q."/>
            <person name="Wang P."/>
            <person name="Zhang Y."/>
            <person name="Cai C."/>
            <person name="Xu Y."/>
            <person name="Wang K."/>
            <person name="Zhou Z."/>
            <person name="Wang C."/>
            <person name="Geng S."/>
            <person name="Li B."/>
            <person name="Dong Q."/>
            <person name="Hou Y."/>
            <person name="Wang H."/>
            <person name="Ai P."/>
            <person name="Liu Z."/>
            <person name="Yi F."/>
            <person name="Sun M."/>
            <person name="An G."/>
            <person name="Cheng J."/>
            <person name="Zhang Y."/>
            <person name="Shi Q."/>
            <person name="Xie Y."/>
            <person name="Shi X."/>
            <person name="Chang Y."/>
            <person name="Huang F."/>
            <person name="Chen Y."/>
            <person name="Hong S."/>
            <person name="Mi L."/>
            <person name="Sun Q."/>
            <person name="Zhang L."/>
            <person name="Zhou B."/>
            <person name="Peng R."/>
            <person name="Zhang X."/>
            <person name="Liu F."/>
        </authorList>
    </citation>
    <scope>NUCLEOTIDE SEQUENCE [LARGE SCALE GENOMIC DNA]</scope>
    <source>
        <strain evidence="8">cv. PA1801</strain>
    </source>
</reference>
<dbReference type="PANTHER" id="PTHR43731:SF26">
    <property type="entry name" value="RHOMBOID-LIKE PROTEIN 10, CHLOROPLASTIC"/>
    <property type="match status" value="1"/>
</dbReference>
<dbReference type="EMBL" id="SMMG02000007">
    <property type="protein sequence ID" value="KAA3465405.1"/>
    <property type="molecule type" value="Genomic_DNA"/>
</dbReference>
<dbReference type="Proteomes" id="UP000325315">
    <property type="component" value="Unassembled WGS sequence"/>
</dbReference>
<evidence type="ECO:0000313" key="8">
    <source>
        <dbReference type="Proteomes" id="UP000325315"/>
    </source>
</evidence>
<dbReference type="InterPro" id="IPR035952">
    <property type="entry name" value="Rhomboid-like_sf"/>
</dbReference>
<dbReference type="GO" id="GO:0006508">
    <property type="term" value="P:proteolysis"/>
    <property type="evidence" value="ECO:0007669"/>
    <property type="project" value="UniProtKB-KW"/>
</dbReference>
<comment type="caution">
    <text evidence="7">The sequence shown here is derived from an EMBL/GenBank/DDBJ whole genome shotgun (WGS) entry which is preliminary data.</text>
</comment>